<dbReference type="InterPro" id="IPR004163">
    <property type="entry name" value="CoA_transf_BS"/>
</dbReference>
<proteinExistence type="inferred from homology"/>
<dbReference type="AlphaFoldDB" id="A0A940SRE4"/>
<dbReference type="PANTHER" id="PTHR13707:SF60">
    <property type="entry name" value="ACETATE COA-TRANSFERASE SUBUNIT ALPHA"/>
    <property type="match status" value="1"/>
</dbReference>
<dbReference type="Gene3D" id="3.40.1080.10">
    <property type="entry name" value="Glutaconate Coenzyme A-transferase"/>
    <property type="match status" value="1"/>
</dbReference>
<sequence length="217" mass="23148">MSKEIAMDEAVRLIKDGDTLMVGGFMTNGTPESLIDALVAKGVKDLTLICNDAGLPEKGVGKMIANKQFSTIIASHIGLNKEAGRQMTSGETTVNLVPQGTLIEQIRSGAFGLGGFLTPTGKGTLIEEGKQVITVNERDYLLEEPLKADVALVFANKADSKGNLQFKGSENNFNQMMAANATTTIVEARTIVETGEIDPNFIHTPSIFVDYLVQGGN</sequence>
<accession>A0A940SRE4</accession>
<dbReference type="SMART" id="SM00882">
    <property type="entry name" value="CoA_trans"/>
    <property type="match status" value="1"/>
</dbReference>
<reference evidence="3" key="1">
    <citation type="submission" date="2020-12" db="EMBL/GenBank/DDBJ databases">
        <title>Vagococcus allomyrinae sp. nov. and Enterococcus lavae sp. nov., isolated from the larvae of Allomyrina dichotoma.</title>
        <authorList>
            <person name="Lee S.D."/>
        </authorList>
    </citation>
    <scope>NUCLEOTIDE SEQUENCE</scope>
    <source>
        <strain evidence="3">BWB3-3</strain>
    </source>
</reference>
<gene>
    <name evidence="3" type="ORF">I6N95_06875</name>
</gene>
<dbReference type="PANTHER" id="PTHR13707">
    <property type="entry name" value="KETOACID-COENZYME A TRANSFERASE"/>
    <property type="match status" value="1"/>
</dbReference>
<evidence type="ECO:0000256" key="2">
    <source>
        <dbReference type="ARBA" id="ARBA00022679"/>
    </source>
</evidence>
<organism evidence="3 4">
    <name type="scientific">Vagococcus allomyrinae</name>
    <dbReference type="NCBI Taxonomy" id="2794353"/>
    <lineage>
        <taxon>Bacteria</taxon>
        <taxon>Bacillati</taxon>
        <taxon>Bacillota</taxon>
        <taxon>Bacilli</taxon>
        <taxon>Lactobacillales</taxon>
        <taxon>Enterococcaceae</taxon>
        <taxon>Vagococcus</taxon>
    </lineage>
</organism>
<dbReference type="NCBIfam" id="TIGR02429">
    <property type="entry name" value="pcaI_scoA_fam"/>
    <property type="match status" value="1"/>
</dbReference>
<dbReference type="InterPro" id="IPR012792">
    <property type="entry name" value="3-oxoacid_CoA-transf_A"/>
</dbReference>
<comment type="similarity">
    <text evidence="1">Belongs to the 3-oxoacid CoA-transferase subunit A family.</text>
</comment>
<evidence type="ECO:0000313" key="3">
    <source>
        <dbReference type="EMBL" id="MBP1040722.1"/>
    </source>
</evidence>
<evidence type="ECO:0000313" key="4">
    <source>
        <dbReference type="Proteomes" id="UP000674938"/>
    </source>
</evidence>
<dbReference type="EMBL" id="JAEEGA010000003">
    <property type="protein sequence ID" value="MBP1040722.1"/>
    <property type="molecule type" value="Genomic_DNA"/>
</dbReference>
<dbReference type="Pfam" id="PF01144">
    <property type="entry name" value="CoA_trans"/>
    <property type="match status" value="1"/>
</dbReference>
<dbReference type="SUPFAM" id="SSF100950">
    <property type="entry name" value="NagB/RpiA/CoA transferase-like"/>
    <property type="match status" value="1"/>
</dbReference>
<name>A0A940SRE4_9ENTE</name>
<evidence type="ECO:0000256" key="1">
    <source>
        <dbReference type="ARBA" id="ARBA00005612"/>
    </source>
</evidence>
<dbReference type="InterPro" id="IPR004165">
    <property type="entry name" value="CoA_trans_fam_I"/>
</dbReference>
<keyword evidence="4" id="KW-1185">Reference proteome</keyword>
<dbReference type="GO" id="GO:0008410">
    <property type="term" value="F:CoA-transferase activity"/>
    <property type="evidence" value="ECO:0007669"/>
    <property type="project" value="InterPro"/>
</dbReference>
<comment type="caution">
    <text evidence="3">The sequence shown here is derived from an EMBL/GenBank/DDBJ whole genome shotgun (WGS) entry which is preliminary data.</text>
</comment>
<dbReference type="RefSeq" id="WP_209526016.1">
    <property type="nucleotide sequence ID" value="NZ_JAEEGA010000003.1"/>
</dbReference>
<dbReference type="InterPro" id="IPR037171">
    <property type="entry name" value="NagB/RpiA_transferase-like"/>
</dbReference>
<keyword evidence="2 3" id="KW-0808">Transferase</keyword>
<dbReference type="PROSITE" id="PS01273">
    <property type="entry name" value="COA_TRANSF_1"/>
    <property type="match status" value="1"/>
</dbReference>
<dbReference type="Proteomes" id="UP000674938">
    <property type="component" value="Unassembled WGS sequence"/>
</dbReference>
<protein>
    <submittedName>
        <fullName evidence="3">CoA transferase subunit A</fullName>
    </submittedName>
</protein>